<organism evidence="1 2">
    <name type="scientific">Hygrophoropsis aurantiaca</name>
    <dbReference type="NCBI Taxonomy" id="72124"/>
    <lineage>
        <taxon>Eukaryota</taxon>
        <taxon>Fungi</taxon>
        <taxon>Dikarya</taxon>
        <taxon>Basidiomycota</taxon>
        <taxon>Agaricomycotina</taxon>
        <taxon>Agaricomycetes</taxon>
        <taxon>Agaricomycetidae</taxon>
        <taxon>Boletales</taxon>
        <taxon>Coniophorineae</taxon>
        <taxon>Hygrophoropsidaceae</taxon>
        <taxon>Hygrophoropsis</taxon>
    </lineage>
</organism>
<dbReference type="Proteomes" id="UP000790377">
    <property type="component" value="Unassembled WGS sequence"/>
</dbReference>
<sequence>MLLISLASARCFLFSEQRATVHLTEAIKHYRMAAANGNDRLPDYALVLVNMAAAHAVRFGQHRFSLDLKWAFEQYKKAVDFYPADHPHRDLIREEIARLQNQYQELLHAYFLASLSEISRKCTTPTVFIKHATFRRFRRPFGRVSGNGPP</sequence>
<accession>A0ACB8A7R3</accession>
<evidence type="ECO:0000313" key="2">
    <source>
        <dbReference type="Proteomes" id="UP000790377"/>
    </source>
</evidence>
<proteinExistence type="predicted"/>
<keyword evidence="2" id="KW-1185">Reference proteome</keyword>
<gene>
    <name evidence="1" type="ORF">BJ138DRAFT_1156072</name>
</gene>
<name>A0ACB8A7R3_9AGAM</name>
<comment type="caution">
    <text evidence="1">The sequence shown here is derived from an EMBL/GenBank/DDBJ whole genome shotgun (WGS) entry which is preliminary data.</text>
</comment>
<dbReference type="EMBL" id="MU267778">
    <property type="protein sequence ID" value="KAH7909108.1"/>
    <property type="molecule type" value="Genomic_DNA"/>
</dbReference>
<evidence type="ECO:0000313" key="1">
    <source>
        <dbReference type="EMBL" id="KAH7909108.1"/>
    </source>
</evidence>
<protein>
    <submittedName>
        <fullName evidence="1">Uncharacterized protein</fullName>
    </submittedName>
</protein>
<reference evidence="1" key="1">
    <citation type="journal article" date="2021" name="New Phytol.">
        <title>Evolutionary innovations through gain and loss of genes in the ectomycorrhizal Boletales.</title>
        <authorList>
            <person name="Wu G."/>
            <person name="Miyauchi S."/>
            <person name="Morin E."/>
            <person name="Kuo A."/>
            <person name="Drula E."/>
            <person name="Varga T."/>
            <person name="Kohler A."/>
            <person name="Feng B."/>
            <person name="Cao Y."/>
            <person name="Lipzen A."/>
            <person name="Daum C."/>
            <person name="Hundley H."/>
            <person name="Pangilinan J."/>
            <person name="Johnson J."/>
            <person name="Barry K."/>
            <person name="LaButti K."/>
            <person name="Ng V."/>
            <person name="Ahrendt S."/>
            <person name="Min B."/>
            <person name="Choi I.G."/>
            <person name="Park H."/>
            <person name="Plett J.M."/>
            <person name="Magnuson J."/>
            <person name="Spatafora J.W."/>
            <person name="Nagy L.G."/>
            <person name="Henrissat B."/>
            <person name="Grigoriev I.V."/>
            <person name="Yang Z.L."/>
            <person name="Xu J."/>
            <person name="Martin F.M."/>
        </authorList>
    </citation>
    <scope>NUCLEOTIDE SEQUENCE</scope>
    <source>
        <strain evidence="1">ATCC 28755</strain>
    </source>
</reference>